<sequence>MILSGAIIINSAICISLFTSRYCRDIRTTRWQQLLQPRLVTLVCLSLMYVQRCWRLIWRFPSSVCTKIRFTTLKETDKMSELTQAEFESSDDELPEEVGFDASKSAALKSVKDALESAKREKNLLKEKRRKRQQLYQEQKSRKRLPEDLLEEFDTEPQKQTELSENDKANNQTIKDEGETKTTSKTNSKSLPDSYSVKRVKDETAAKSLQQSAMDFIQSRLYGPGTKRTTNAEILSLKRKRGVNQGAAVEFASKKLGADVKAKVAKSNKRFLQKRKLVPS</sequence>
<evidence type="ECO:0000313" key="4">
    <source>
        <dbReference type="Proteomes" id="UP001479290"/>
    </source>
</evidence>
<dbReference type="PANTHER" id="PTHR32337:SF2">
    <property type="entry name" value="NUCLEOLAR PROTEIN 7"/>
    <property type="match status" value="1"/>
</dbReference>
<dbReference type="Pfam" id="PF08157">
    <property type="entry name" value="NUC129"/>
    <property type="match status" value="1"/>
</dbReference>
<feature type="region of interest" description="Disordered" evidence="1">
    <location>
        <begin position="128"/>
        <end position="197"/>
    </location>
</feature>
<dbReference type="Proteomes" id="UP001479290">
    <property type="component" value="Unassembled WGS sequence"/>
</dbReference>
<dbReference type="GO" id="GO:0003723">
    <property type="term" value="F:RNA binding"/>
    <property type="evidence" value="ECO:0007669"/>
    <property type="project" value="TreeGrafter"/>
</dbReference>
<accession>A0AAW2B2N4</accession>
<feature type="compositionally biased region" description="Polar residues" evidence="1">
    <location>
        <begin position="158"/>
        <end position="173"/>
    </location>
</feature>
<reference evidence="3 4" key="1">
    <citation type="submission" date="2024-05" db="EMBL/GenBank/DDBJ databases">
        <title>A high-quality chromosomal-level genome assembly of Topmouth culter (Culter alburnus).</title>
        <authorList>
            <person name="Zhao H."/>
        </authorList>
    </citation>
    <scope>NUCLEOTIDE SEQUENCE [LARGE SCALE GENOMIC DNA]</scope>
    <source>
        <strain evidence="3">CATC2023</strain>
        <tissue evidence="3">Muscle</tissue>
    </source>
</reference>
<organism evidence="3 4">
    <name type="scientific">Culter alburnus</name>
    <name type="common">Topmouth culter</name>
    <dbReference type="NCBI Taxonomy" id="194366"/>
    <lineage>
        <taxon>Eukaryota</taxon>
        <taxon>Metazoa</taxon>
        <taxon>Chordata</taxon>
        <taxon>Craniata</taxon>
        <taxon>Vertebrata</taxon>
        <taxon>Euteleostomi</taxon>
        <taxon>Actinopterygii</taxon>
        <taxon>Neopterygii</taxon>
        <taxon>Teleostei</taxon>
        <taxon>Ostariophysi</taxon>
        <taxon>Cypriniformes</taxon>
        <taxon>Xenocyprididae</taxon>
        <taxon>Xenocypridinae</taxon>
        <taxon>Culter</taxon>
    </lineage>
</organism>
<proteinExistence type="predicted"/>
<comment type="caution">
    <text evidence="3">The sequence shown here is derived from an EMBL/GenBank/DDBJ whole genome shotgun (WGS) entry which is preliminary data.</text>
</comment>
<dbReference type="InterPro" id="IPR012579">
    <property type="entry name" value="NOL7_C"/>
</dbReference>
<dbReference type="EMBL" id="JAWDJR010000002">
    <property type="protein sequence ID" value="KAK9979297.1"/>
    <property type="molecule type" value="Genomic_DNA"/>
</dbReference>
<dbReference type="PANTHER" id="PTHR32337">
    <property type="entry name" value="NUCLEOLAR PROTEIN 7"/>
    <property type="match status" value="1"/>
</dbReference>
<name>A0AAW2B2N4_CULAL</name>
<feature type="domain" description="U3 small nucleolar RNA-associated protein NOL7 C-terminal" evidence="2">
    <location>
        <begin position="195"/>
        <end position="255"/>
    </location>
</feature>
<evidence type="ECO:0000313" key="3">
    <source>
        <dbReference type="EMBL" id="KAK9979297.1"/>
    </source>
</evidence>
<evidence type="ECO:0000256" key="1">
    <source>
        <dbReference type="SAM" id="MobiDB-lite"/>
    </source>
</evidence>
<evidence type="ECO:0000259" key="2">
    <source>
        <dbReference type="Pfam" id="PF08157"/>
    </source>
</evidence>
<gene>
    <name evidence="3" type="ORF">ABG768_012733</name>
</gene>
<protein>
    <recommendedName>
        <fullName evidence="2">U3 small nucleolar RNA-associated protein NOL7 C-terminal domain-containing protein</fullName>
    </recommendedName>
</protein>
<dbReference type="AlphaFoldDB" id="A0AAW2B2N4"/>
<keyword evidence="4" id="KW-1185">Reference proteome</keyword>
<dbReference type="GO" id="GO:0005730">
    <property type="term" value="C:nucleolus"/>
    <property type="evidence" value="ECO:0007669"/>
    <property type="project" value="TreeGrafter"/>
</dbReference>